<accession>A0A0E9PKX8</accession>
<reference evidence="1" key="2">
    <citation type="journal article" date="2015" name="Fish Shellfish Immunol.">
        <title>Early steps in the European eel (Anguilla anguilla)-Vibrio vulnificus interaction in the gills: Role of the RtxA13 toxin.</title>
        <authorList>
            <person name="Callol A."/>
            <person name="Pajuelo D."/>
            <person name="Ebbesson L."/>
            <person name="Teles M."/>
            <person name="MacKenzie S."/>
            <person name="Amaro C."/>
        </authorList>
    </citation>
    <scope>NUCLEOTIDE SEQUENCE</scope>
</reference>
<name>A0A0E9PKX8_ANGAN</name>
<protein>
    <submittedName>
        <fullName evidence="1">Uncharacterized protein</fullName>
    </submittedName>
</protein>
<proteinExistence type="predicted"/>
<dbReference type="AlphaFoldDB" id="A0A0E9PKX8"/>
<organism evidence="1">
    <name type="scientific">Anguilla anguilla</name>
    <name type="common">European freshwater eel</name>
    <name type="synonym">Muraena anguilla</name>
    <dbReference type="NCBI Taxonomy" id="7936"/>
    <lineage>
        <taxon>Eukaryota</taxon>
        <taxon>Metazoa</taxon>
        <taxon>Chordata</taxon>
        <taxon>Craniata</taxon>
        <taxon>Vertebrata</taxon>
        <taxon>Euteleostomi</taxon>
        <taxon>Actinopterygii</taxon>
        <taxon>Neopterygii</taxon>
        <taxon>Teleostei</taxon>
        <taxon>Anguilliformes</taxon>
        <taxon>Anguillidae</taxon>
        <taxon>Anguilla</taxon>
    </lineage>
</organism>
<sequence length="63" mass="7340">MFRQVSDSLPFFTIAVKGYLCSEACGQEQWPFHVPYEYIYINIHYKTKITWTPLGLGLFYGLG</sequence>
<reference evidence="1" key="1">
    <citation type="submission" date="2014-11" db="EMBL/GenBank/DDBJ databases">
        <authorList>
            <person name="Amaro Gonzalez C."/>
        </authorList>
    </citation>
    <scope>NUCLEOTIDE SEQUENCE</scope>
</reference>
<dbReference type="EMBL" id="GBXM01103398">
    <property type="protein sequence ID" value="JAH05179.1"/>
    <property type="molecule type" value="Transcribed_RNA"/>
</dbReference>
<evidence type="ECO:0000313" key="1">
    <source>
        <dbReference type="EMBL" id="JAH05179.1"/>
    </source>
</evidence>